<organism evidence="1 2">
    <name type="scientific">Larinioides sclopetarius</name>
    <dbReference type="NCBI Taxonomy" id="280406"/>
    <lineage>
        <taxon>Eukaryota</taxon>
        <taxon>Metazoa</taxon>
        <taxon>Ecdysozoa</taxon>
        <taxon>Arthropoda</taxon>
        <taxon>Chelicerata</taxon>
        <taxon>Arachnida</taxon>
        <taxon>Araneae</taxon>
        <taxon>Araneomorphae</taxon>
        <taxon>Entelegynae</taxon>
        <taxon>Araneoidea</taxon>
        <taxon>Araneidae</taxon>
        <taxon>Larinioides</taxon>
    </lineage>
</organism>
<gene>
    <name evidence="1" type="ORF">LARSCL_LOCUS17119</name>
</gene>
<dbReference type="AlphaFoldDB" id="A0AAV2B6K0"/>
<sequence length="65" mass="7550">MTEEQKIGNFCVCVMRGIAMELFKVLLNKESGCAAIYYPLSRANCCYSERRIDSYYDLLRRTKSP</sequence>
<protein>
    <submittedName>
        <fullName evidence="1">Uncharacterized protein</fullName>
    </submittedName>
</protein>
<reference evidence="1 2" key="1">
    <citation type="submission" date="2024-04" db="EMBL/GenBank/DDBJ databases">
        <authorList>
            <person name="Rising A."/>
            <person name="Reimegard J."/>
            <person name="Sonavane S."/>
            <person name="Akerstrom W."/>
            <person name="Nylinder S."/>
            <person name="Hedman E."/>
            <person name="Kallberg Y."/>
        </authorList>
    </citation>
    <scope>NUCLEOTIDE SEQUENCE [LARGE SCALE GENOMIC DNA]</scope>
</reference>
<dbReference type="EMBL" id="CAXIEN010000284">
    <property type="protein sequence ID" value="CAL1291500.1"/>
    <property type="molecule type" value="Genomic_DNA"/>
</dbReference>
<comment type="caution">
    <text evidence="1">The sequence shown here is derived from an EMBL/GenBank/DDBJ whole genome shotgun (WGS) entry which is preliminary data.</text>
</comment>
<evidence type="ECO:0000313" key="1">
    <source>
        <dbReference type="EMBL" id="CAL1291500.1"/>
    </source>
</evidence>
<keyword evidence="2" id="KW-1185">Reference proteome</keyword>
<evidence type="ECO:0000313" key="2">
    <source>
        <dbReference type="Proteomes" id="UP001497382"/>
    </source>
</evidence>
<dbReference type="Proteomes" id="UP001497382">
    <property type="component" value="Unassembled WGS sequence"/>
</dbReference>
<accession>A0AAV2B6K0</accession>
<proteinExistence type="predicted"/>
<feature type="non-terminal residue" evidence="1">
    <location>
        <position position="65"/>
    </location>
</feature>
<name>A0AAV2B6K0_9ARAC</name>